<dbReference type="CDD" id="cd00103">
    <property type="entry name" value="IRF"/>
    <property type="match status" value="1"/>
</dbReference>
<dbReference type="PROSITE" id="PS00601">
    <property type="entry name" value="IRF_1"/>
    <property type="match status" value="1"/>
</dbReference>
<evidence type="ECO:0000256" key="2">
    <source>
        <dbReference type="ARBA" id="ARBA00023015"/>
    </source>
</evidence>
<comment type="subcellular location">
    <subcellularLocation>
        <location evidence="1">Nucleus</location>
    </subcellularLocation>
</comment>
<keyword evidence="4" id="KW-0804">Transcription</keyword>
<dbReference type="InterPro" id="IPR036388">
    <property type="entry name" value="WH-like_DNA-bd_sf"/>
</dbReference>
<dbReference type="InterPro" id="IPR036390">
    <property type="entry name" value="WH_DNA-bd_sf"/>
</dbReference>
<dbReference type="PANTHER" id="PTHR11949">
    <property type="entry name" value="INTERFERON REGULATORY FACTOR"/>
    <property type="match status" value="1"/>
</dbReference>
<dbReference type="AlphaFoldDB" id="A0AAV7K1L2"/>
<comment type="caution">
    <text evidence="7">The sequence shown here is derived from an EMBL/GenBank/DDBJ whole genome shotgun (WGS) entry which is preliminary data.</text>
</comment>
<dbReference type="Gene3D" id="1.10.10.10">
    <property type="entry name" value="Winged helix-like DNA-binding domain superfamily/Winged helix DNA-binding domain"/>
    <property type="match status" value="1"/>
</dbReference>
<organism evidence="7 8">
    <name type="scientific">Oopsacas minuta</name>
    <dbReference type="NCBI Taxonomy" id="111878"/>
    <lineage>
        <taxon>Eukaryota</taxon>
        <taxon>Metazoa</taxon>
        <taxon>Porifera</taxon>
        <taxon>Hexactinellida</taxon>
        <taxon>Hexasterophora</taxon>
        <taxon>Lyssacinosida</taxon>
        <taxon>Leucopsacidae</taxon>
        <taxon>Oopsacas</taxon>
    </lineage>
</organism>
<dbReference type="PROSITE" id="PS51507">
    <property type="entry name" value="IRF_2"/>
    <property type="match status" value="1"/>
</dbReference>
<evidence type="ECO:0000313" key="7">
    <source>
        <dbReference type="EMBL" id="KAI6655117.1"/>
    </source>
</evidence>
<dbReference type="SUPFAM" id="SSF46785">
    <property type="entry name" value="Winged helix' DNA-binding domain"/>
    <property type="match status" value="1"/>
</dbReference>
<dbReference type="EMBL" id="JAKMXF010000210">
    <property type="protein sequence ID" value="KAI6655117.1"/>
    <property type="molecule type" value="Genomic_DNA"/>
</dbReference>
<dbReference type="Proteomes" id="UP001165289">
    <property type="component" value="Unassembled WGS sequence"/>
</dbReference>
<protein>
    <recommendedName>
        <fullName evidence="6">IRF tryptophan pentad repeat domain-containing protein</fullName>
    </recommendedName>
</protein>
<dbReference type="InterPro" id="IPR019817">
    <property type="entry name" value="Interferon_reg_fac_CS"/>
</dbReference>
<dbReference type="InterPro" id="IPR001346">
    <property type="entry name" value="Interferon_reg_fact_DNA-bd_dom"/>
</dbReference>
<proteinExistence type="predicted"/>
<sequence>MAQGYTFSSGSPIPGGRDVFDTSAKGAERHYKGGKMKNWIIEQVNSKRFPGLDWVDKEQSKFKVPWRHAKKKGYNRERDAALFKEWALYTGKYAKHSDPTIWKINFRCALNSLKDIKECKEEHTDTFKVYQILPYPHNRKRIQKKDAPHPVSKHGSLASINFGHQPIMPQHPFNPRIDYSSKFQPVIPELEIQLRDIDITNVKSQPPSNFSAIDSPFSDFVDRPSPYNSYSLNNHSQEGIYPEMPEIVVSHAPEVIDPNSILDSNLSSNISEPSMGNNYGPISSNMSGDPSIAELYYPTLANPESHLELPQGFMHIPVSRSKSMDELNSQNLLAFNNFDANIYKWRSTGNLGNSPWEMYYPGSGTSSVSSLAPEDFIRYLKSEYLSDSGESSDYIHAGNNSYPSSNISLPTAIPTNNPPEMPLHMHSSISVESEPENLYIDVPNESKFAQEADYNNFAPY</sequence>
<dbReference type="PRINTS" id="PR00267">
    <property type="entry name" value="INTFRNREGFCT"/>
</dbReference>
<dbReference type="PANTHER" id="PTHR11949:SF17">
    <property type="entry name" value="IRF TRYPTOPHAN PENTAD REPEAT DOMAIN-CONTAINING PROTEIN"/>
    <property type="match status" value="1"/>
</dbReference>
<accession>A0AAV7K1L2</accession>
<evidence type="ECO:0000256" key="1">
    <source>
        <dbReference type="ARBA" id="ARBA00004123"/>
    </source>
</evidence>
<dbReference type="GO" id="GO:0005634">
    <property type="term" value="C:nucleus"/>
    <property type="evidence" value="ECO:0007669"/>
    <property type="project" value="UniProtKB-SubCell"/>
</dbReference>
<dbReference type="Pfam" id="PF00605">
    <property type="entry name" value="IRF"/>
    <property type="match status" value="1"/>
</dbReference>
<evidence type="ECO:0000256" key="3">
    <source>
        <dbReference type="ARBA" id="ARBA00023125"/>
    </source>
</evidence>
<keyword evidence="2" id="KW-0805">Transcription regulation</keyword>
<dbReference type="SMART" id="SM00348">
    <property type="entry name" value="IRF"/>
    <property type="match status" value="1"/>
</dbReference>
<dbReference type="GO" id="GO:0000978">
    <property type="term" value="F:RNA polymerase II cis-regulatory region sequence-specific DNA binding"/>
    <property type="evidence" value="ECO:0007669"/>
    <property type="project" value="TreeGrafter"/>
</dbReference>
<dbReference type="GO" id="GO:0000981">
    <property type="term" value="F:DNA-binding transcription factor activity, RNA polymerase II-specific"/>
    <property type="evidence" value="ECO:0007669"/>
    <property type="project" value="TreeGrafter"/>
</dbReference>
<gene>
    <name evidence="7" type="ORF">LOD99_2406</name>
</gene>
<keyword evidence="5" id="KW-0539">Nucleus</keyword>
<evidence type="ECO:0000256" key="4">
    <source>
        <dbReference type="ARBA" id="ARBA00023163"/>
    </source>
</evidence>
<evidence type="ECO:0000313" key="8">
    <source>
        <dbReference type="Proteomes" id="UP001165289"/>
    </source>
</evidence>
<evidence type="ECO:0000259" key="6">
    <source>
        <dbReference type="PROSITE" id="PS51507"/>
    </source>
</evidence>
<name>A0AAV7K1L2_9METZ</name>
<feature type="domain" description="IRF tryptophan pentad repeat" evidence="6">
    <location>
        <begin position="33"/>
        <end position="134"/>
    </location>
</feature>
<reference evidence="7 8" key="1">
    <citation type="journal article" date="2023" name="BMC Biol.">
        <title>The compact genome of the sponge Oopsacas minuta (Hexactinellida) is lacking key metazoan core genes.</title>
        <authorList>
            <person name="Santini S."/>
            <person name="Schenkelaars Q."/>
            <person name="Jourda C."/>
            <person name="Duchesne M."/>
            <person name="Belahbib H."/>
            <person name="Rocher C."/>
            <person name="Selva M."/>
            <person name="Riesgo A."/>
            <person name="Vervoort M."/>
            <person name="Leys S.P."/>
            <person name="Kodjabachian L."/>
            <person name="Le Bivic A."/>
            <person name="Borchiellini C."/>
            <person name="Claverie J.M."/>
            <person name="Renard E."/>
        </authorList>
    </citation>
    <scope>NUCLEOTIDE SEQUENCE [LARGE SCALE GENOMIC DNA]</scope>
    <source>
        <strain evidence="7">SPO-2</strain>
    </source>
</reference>
<keyword evidence="3" id="KW-0238">DNA-binding</keyword>
<evidence type="ECO:0000256" key="5">
    <source>
        <dbReference type="ARBA" id="ARBA00023242"/>
    </source>
</evidence>
<keyword evidence="8" id="KW-1185">Reference proteome</keyword>